<dbReference type="EMBL" id="CAADFE010000001">
    <property type="protein sequence ID" value="VFJ61356.1"/>
    <property type="molecule type" value="Genomic_DNA"/>
</dbReference>
<proteinExistence type="predicted"/>
<gene>
    <name evidence="1" type="ORF">BECKFW1821C_GA0114237_100152</name>
</gene>
<protein>
    <submittedName>
        <fullName evidence="1">Uncharacterized protein</fullName>
    </submittedName>
</protein>
<dbReference type="AlphaFoldDB" id="A0A450T474"/>
<sequence length="83" mass="9613">MVLKGPDLCQTELLSVAVRWPGFRRGHAIIERRGIDRGAWSFRVVVKMNFEIDYGKIITFPLGIPEYFNCCSARRYLLFIFAS</sequence>
<accession>A0A450T474</accession>
<evidence type="ECO:0000313" key="1">
    <source>
        <dbReference type="EMBL" id="VFJ61356.1"/>
    </source>
</evidence>
<reference evidence="1" key="1">
    <citation type="submission" date="2019-02" db="EMBL/GenBank/DDBJ databases">
        <authorList>
            <person name="Gruber-Vodicka R. H."/>
            <person name="Seah K. B. B."/>
        </authorList>
    </citation>
    <scope>NUCLEOTIDE SEQUENCE</scope>
    <source>
        <strain evidence="1">BECK_BZ131</strain>
    </source>
</reference>
<organism evidence="1">
    <name type="scientific">Candidatus Kentrum sp. FW</name>
    <dbReference type="NCBI Taxonomy" id="2126338"/>
    <lineage>
        <taxon>Bacteria</taxon>
        <taxon>Pseudomonadati</taxon>
        <taxon>Pseudomonadota</taxon>
        <taxon>Gammaproteobacteria</taxon>
        <taxon>Candidatus Kentrum</taxon>
    </lineage>
</organism>
<name>A0A450T474_9GAMM</name>